<keyword evidence="2" id="KW-1185">Reference proteome</keyword>
<dbReference type="EMBL" id="JAUEPN010000002">
    <property type="protein sequence ID" value="KAK3298758.1"/>
    <property type="molecule type" value="Genomic_DNA"/>
</dbReference>
<reference evidence="1" key="2">
    <citation type="submission" date="2023-06" db="EMBL/GenBank/DDBJ databases">
        <authorList>
            <consortium name="Lawrence Berkeley National Laboratory"/>
            <person name="Haridas S."/>
            <person name="Hensen N."/>
            <person name="Bonometti L."/>
            <person name="Westerberg I."/>
            <person name="Brannstrom I.O."/>
            <person name="Guillou S."/>
            <person name="Cros-Aarteil S."/>
            <person name="Calhoun S."/>
            <person name="Kuo A."/>
            <person name="Mondo S."/>
            <person name="Pangilinan J."/>
            <person name="Riley R."/>
            <person name="Labutti K."/>
            <person name="Andreopoulos B."/>
            <person name="Lipzen A."/>
            <person name="Chen C."/>
            <person name="Yanf M."/>
            <person name="Daum C."/>
            <person name="Ng V."/>
            <person name="Clum A."/>
            <person name="Steindorff A."/>
            <person name="Ohm R."/>
            <person name="Martin F."/>
            <person name="Silar P."/>
            <person name="Natvig D."/>
            <person name="Lalanne C."/>
            <person name="Gautier V."/>
            <person name="Ament-Velasquez S.L."/>
            <person name="Kruys A."/>
            <person name="Hutchinson M.I."/>
            <person name="Powell A.J."/>
            <person name="Barry K."/>
            <person name="Miller A.N."/>
            <person name="Grigoriev I.V."/>
            <person name="Debuchy R."/>
            <person name="Gladieux P."/>
            <person name="Thoren M.H."/>
            <person name="Johannesson H."/>
        </authorList>
    </citation>
    <scope>NUCLEOTIDE SEQUENCE</scope>
    <source>
        <strain evidence="1">CBS 168.71</strain>
    </source>
</reference>
<dbReference type="AlphaFoldDB" id="A0AAE0LV77"/>
<name>A0AAE0LV77_9PEZI</name>
<comment type="caution">
    <text evidence="1">The sequence shown here is derived from an EMBL/GenBank/DDBJ whole genome shotgun (WGS) entry which is preliminary data.</text>
</comment>
<evidence type="ECO:0000313" key="2">
    <source>
        <dbReference type="Proteomes" id="UP001278766"/>
    </source>
</evidence>
<proteinExistence type="predicted"/>
<dbReference type="GeneID" id="87837246"/>
<dbReference type="Proteomes" id="UP001278766">
    <property type="component" value="Unassembled WGS sequence"/>
</dbReference>
<reference evidence="1" key="1">
    <citation type="journal article" date="2023" name="Mol. Phylogenet. Evol.">
        <title>Genome-scale phylogeny and comparative genomics of the fungal order Sordariales.</title>
        <authorList>
            <person name="Hensen N."/>
            <person name="Bonometti L."/>
            <person name="Westerberg I."/>
            <person name="Brannstrom I.O."/>
            <person name="Guillou S."/>
            <person name="Cros-Aarteil S."/>
            <person name="Calhoun S."/>
            <person name="Haridas S."/>
            <person name="Kuo A."/>
            <person name="Mondo S."/>
            <person name="Pangilinan J."/>
            <person name="Riley R."/>
            <person name="LaButti K."/>
            <person name="Andreopoulos B."/>
            <person name="Lipzen A."/>
            <person name="Chen C."/>
            <person name="Yan M."/>
            <person name="Daum C."/>
            <person name="Ng V."/>
            <person name="Clum A."/>
            <person name="Steindorff A."/>
            <person name="Ohm R.A."/>
            <person name="Martin F."/>
            <person name="Silar P."/>
            <person name="Natvig D.O."/>
            <person name="Lalanne C."/>
            <person name="Gautier V."/>
            <person name="Ament-Velasquez S.L."/>
            <person name="Kruys A."/>
            <person name="Hutchinson M.I."/>
            <person name="Powell A.J."/>
            <person name="Barry K."/>
            <person name="Miller A.N."/>
            <person name="Grigoriev I.V."/>
            <person name="Debuchy R."/>
            <person name="Gladieux P."/>
            <person name="Hiltunen Thoren M."/>
            <person name="Johannesson H."/>
        </authorList>
    </citation>
    <scope>NUCLEOTIDE SEQUENCE</scope>
    <source>
        <strain evidence="1">CBS 168.71</strain>
    </source>
</reference>
<gene>
    <name evidence="1" type="ORF">B0H64DRAFT_316713</name>
</gene>
<accession>A0AAE0LV77</accession>
<protein>
    <submittedName>
        <fullName evidence="1">Uncharacterized protein</fullName>
    </submittedName>
</protein>
<organism evidence="1 2">
    <name type="scientific">Chaetomium fimeti</name>
    <dbReference type="NCBI Taxonomy" id="1854472"/>
    <lineage>
        <taxon>Eukaryota</taxon>
        <taxon>Fungi</taxon>
        <taxon>Dikarya</taxon>
        <taxon>Ascomycota</taxon>
        <taxon>Pezizomycotina</taxon>
        <taxon>Sordariomycetes</taxon>
        <taxon>Sordariomycetidae</taxon>
        <taxon>Sordariales</taxon>
        <taxon>Chaetomiaceae</taxon>
        <taxon>Chaetomium</taxon>
    </lineage>
</organism>
<dbReference type="RefSeq" id="XP_062662272.1">
    <property type="nucleotide sequence ID" value="XM_062800298.1"/>
</dbReference>
<sequence>MLIIYIYKANIPLNILKLPTILASLKLEERYKVKAIYTLLEAKTTTATTTRAAAQITYKKGRESTEEHRNIYYS</sequence>
<evidence type="ECO:0000313" key="1">
    <source>
        <dbReference type="EMBL" id="KAK3298758.1"/>
    </source>
</evidence>